<proteinExistence type="predicted"/>
<evidence type="ECO:0000256" key="2">
    <source>
        <dbReference type="ARBA" id="ARBA00023027"/>
    </source>
</evidence>
<name>A0A2Z7BQM0_9LAMI</name>
<dbReference type="PANTHER" id="PTHR11540">
    <property type="entry name" value="MALATE AND LACTATE DEHYDROGENASE"/>
    <property type="match status" value="1"/>
</dbReference>
<dbReference type="PANTHER" id="PTHR11540:SF16">
    <property type="entry name" value="MALATE DEHYDROGENASE, MITOCHONDRIAL"/>
    <property type="match status" value="1"/>
</dbReference>
<dbReference type="OrthoDB" id="1935377at2759"/>
<reference evidence="4 5" key="1">
    <citation type="journal article" date="2015" name="Proc. Natl. Acad. Sci. U.S.A.">
        <title>The resurrection genome of Boea hygrometrica: A blueprint for survival of dehydration.</title>
        <authorList>
            <person name="Xiao L."/>
            <person name="Yang G."/>
            <person name="Zhang L."/>
            <person name="Yang X."/>
            <person name="Zhao S."/>
            <person name="Ji Z."/>
            <person name="Zhou Q."/>
            <person name="Hu M."/>
            <person name="Wang Y."/>
            <person name="Chen M."/>
            <person name="Xu Y."/>
            <person name="Jin H."/>
            <person name="Xiao X."/>
            <person name="Hu G."/>
            <person name="Bao F."/>
            <person name="Hu Y."/>
            <person name="Wan P."/>
            <person name="Li L."/>
            <person name="Deng X."/>
            <person name="Kuang T."/>
            <person name="Xiang C."/>
            <person name="Zhu J.K."/>
            <person name="Oliver M.J."/>
            <person name="He Y."/>
        </authorList>
    </citation>
    <scope>NUCLEOTIDE SEQUENCE [LARGE SCALE GENOMIC DNA]</scope>
    <source>
        <strain evidence="5">cv. XS01</strain>
    </source>
</reference>
<gene>
    <name evidence="4" type="ORF">F511_21746</name>
</gene>
<protein>
    <submittedName>
        <fullName evidence="4">Malate dehydrogenase, chloroplastic-like</fullName>
    </submittedName>
</protein>
<dbReference type="EMBL" id="KV005131">
    <property type="protein sequence ID" value="KZV34261.1"/>
    <property type="molecule type" value="Genomic_DNA"/>
</dbReference>
<evidence type="ECO:0000313" key="5">
    <source>
        <dbReference type="Proteomes" id="UP000250235"/>
    </source>
</evidence>
<keyword evidence="1" id="KW-0560">Oxidoreductase</keyword>
<keyword evidence="5" id="KW-1185">Reference proteome</keyword>
<accession>A0A2Z7BQM0</accession>
<evidence type="ECO:0000313" key="4">
    <source>
        <dbReference type="EMBL" id="KZV34261.1"/>
    </source>
</evidence>
<evidence type="ECO:0000256" key="3">
    <source>
        <dbReference type="SAM" id="MobiDB-lite"/>
    </source>
</evidence>
<dbReference type="Gene3D" id="3.90.110.10">
    <property type="entry name" value="Lactate dehydrogenase/glycoside hydrolase, family 4, C-terminal"/>
    <property type="match status" value="1"/>
</dbReference>
<dbReference type="AlphaFoldDB" id="A0A2Z7BQM0"/>
<dbReference type="Proteomes" id="UP000250235">
    <property type="component" value="Unassembled WGS sequence"/>
</dbReference>
<dbReference type="Gene3D" id="3.40.50.720">
    <property type="entry name" value="NAD(P)-binding Rossmann-like Domain"/>
    <property type="match status" value="1"/>
</dbReference>
<dbReference type="GO" id="GO:0005739">
    <property type="term" value="C:mitochondrion"/>
    <property type="evidence" value="ECO:0007669"/>
    <property type="project" value="TreeGrafter"/>
</dbReference>
<dbReference type="InterPro" id="IPR015955">
    <property type="entry name" value="Lactate_DH/Glyco_Ohase_4_C"/>
</dbReference>
<organism evidence="4 5">
    <name type="scientific">Dorcoceras hygrometricum</name>
    <dbReference type="NCBI Taxonomy" id="472368"/>
    <lineage>
        <taxon>Eukaryota</taxon>
        <taxon>Viridiplantae</taxon>
        <taxon>Streptophyta</taxon>
        <taxon>Embryophyta</taxon>
        <taxon>Tracheophyta</taxon>
        <taxon>Spermatophyta</taxon>
        <taxon>Magnoliopsida</taxon>
        <taxon>eudicotyledons</taxon>
        <taxon>Gunneridae</taxon>
        <taxon>Pentapetalae</taxon>
        <taxon>asterids</taxon>
        <taxon>lamiids</taxon>
        <taxon>Lamiales</taxon>
        <taxon>Gesneriaceae</taxon>
        <taxon>Didymocarpoideae</taxon>
        <taxon>Trichosporeae</taxon>
        <taxon>Loxocarpinae</taxon>
        <taxon>Dorcoceras</taxon>
    </lineage>
</organism>
<evidence type="ECO:0000256" key="1">
    <source>
        <dbReference type="ARBA" id="ARBA00023002"/>
    </source>
</evidence>
<sequence length="250" mass="27430">MAESSRRGGSKGKSVVPPTRDVSPLNIQDLDFLFDDDENTQQEVEVQSTRQQSQGTQGSTSIPSTSTVSMGRRSKSDIFIKHFDKVANVKGVSTDLSHCNTPVGVFDFTCSSELVKGLIHIFSNPVNSTVPIAAEVLMQKGVYYPNKLFGVTALDVVRANTFVAEKKRSGWVMLLFPVIGGHSGITMPPLLPKTITWDLQDYPNTSEHKALEALKPELQANIEKGLAFCQETCDCIRTSSIFRIADALMF</sequence>
<keyword evidence="2" id="KW-0520">NAD</keyword>
<feature type="region of interest" description="Disordered" evidence="3">
    <location>
        <begin position="1"/>
        <end position="24"/>
    </location>
</feature>
<dbReference type="GO" id="GO:0030060">
    <property type="term" value="F:L-malate dehydrogenase (NAD+) activity"/>
    <property type="evidence" value="ECO:0007669"/>
    <property type="project" value="TreeGrafter"/>
</dbReference>
<feature type="region of interest" description="Disordered" evidence="3">
    <location>
        <begin position="38"/>
        <end position="70"/>
    </location>
</feature>
<dbReference type="SUPFAM" id="SSF56327">
    <property type="entry name" value="LDH C-terminal domain-like"/>
    <property type="match status" value="1"/>
</dbReference>
<feature type="compositionally biased region" description="Low complexity" evidence="3">
    <location>
        <begin position="47"/>
        <end position="67"/>
    </location>
</feature>